<sequence>MYVRIEELHFHTVKDALASQPTVSRFFNRMDEDTLNQFLAITRVLRMRIYSIQMPQAVILDLDSTLLDAYGRQEGRAFNFHYQSNGYHPLVCYDGMTGDLIKIQLRDGTQYSCTGVVDFLQPLLDIHSARYHIQTV</sequence>
<dbReference type="EMBL" id="CVRS01000110">
    <property type="protein sequence ID" value="CRL42878.1"/>
    <property type="molecule type" value="Genomic_DNA"/>
</dbReference>
<gene>
    <name evidence="2" type="ORF">RIL183_32921</name>
</gene>
<proteinExistence type="predicted"/>
<keyword evidence="3" id="KW-1185">Reference proteome</keyword>
<reference evidence="3" key="1">
    <citation type="submission" date="2015-05" db="EMBL/GenBank/DDBJ databases">
        <authorList>
            <consortium name="Pathogen Informatics"/>
        </authorList>
    </citation>
    <scope>NUCLEOTIDE SEQUENCE [LARGE SCALE GENOMIC DNA]</scope>
    <source>
        <strain evidence="3">L1-83</strain>
    </source>
</reference>
<feature type="domain" description="Transposase DDE" evidence="1">
    <location>
        <begin position="13"/>
        <end position="130"/>
    </location>
</feature>
<evidence type="ECO:0000259" key="1">
    <source>
        <dbReference type="Pfam" id="PF13701"/>
    </source>
</evidence>
<accession>A0A0M6WZF8</accession>
<organism evidence="2 3">
    <name type="scientific">Roseburia inulinivorans</name>
    <dbReference type="NCBI Taxonomy" id="360807"/>
    <lineage>
        <taxon>Bacteria</taxon>
        <taxon>Bacillati</taxon>
        <taxon>Bacillota</taxon>
        <taxon>Clostridia</taxon>
        <taxon>Lachnospirales</taxon>
        <taxon>Lachnospiraceae</taxon>
        <taxon>Roseburia</taxon>
    </lineage>
</organism>
<name>A0A0M6WZF8_9FIRM</name>
<dbReference type="AlphaFoldDB" id="A0A0M6WZF8"/>
<evidence type="ECO:0000313" key="2">
    <source>
        <dbReference type="EMBL" id="CRL42878.1"/>
    </source>
</evidence>
<dbReference type="Pfam" id="PF13701">
    <property type="entry name" value="DDE_Tnp_1_4"/>
    <property type="match status" value="1"/>
</dbReference>
<dbReference type="InterPro" id="IPR025668">
    <property type="entry name" value="Tnp_DDE_dom"/>
</dbReference>
<evidence type="ECO:0000313" key="3">
    <source>
        <dbReference type="Proteomes" id="UP000049828"/>
    </source>
</evidence>
<protein>
    <recommendedName>
        <fullName evidence="1">Transposase DDE domain-containing protein</fullName>
    </recommendedName>
</protein>
<dbReference type="Proteomes" id="UP000049828">
    <property type="component" value="Unassembled WGS sequence"/>
</dbReference>